<name>A0A5J6J1D4_STRVI</name>
<dbReference type="Proteomes" id="UP000325563">
    <property type="component" value="Chromosome"/>
</dbReference>
<gene>
    <name evidence="2" type="ORF">CP980_01565</name>
</gene>
<proteinExistence type="predicted"/>
<reference evidence="2 3" key="1">
    <citation type="submission" date="2017-09" db="EMBL/GenBank/DDBJ databases">
        <authorList>
            <person name="Lee N."/>
            <person name="Cho B.-K."/>
        </authorList>
    </citation>
    <scope>NUCLEOTIDE SEQUENCE [LARGE SCALE GENOMIC DNA]</scope>
    <source>
        <strain evidence="2 3">ATCC 27476</strain>
    </source>
</reference>
<sequence>MTEPHFDHPSQAARRPPVTRGRDRGIDRMLSHAAAGRRVSLVWLDIKDPNHCGEQETNANAVGLVRDWLNRHDGTHRMAARGDRLFR</sequence>
<dbReference type="AlphaFoldDB" id="A0A5J6J1D4"/>
<organism evidence="2 3">
    <name type="scientific">Streptomyces vinaceus</name>
    <dbReference type="NCBI Taxonomy" id="1960"/>
    <lineage>
        <taxon>Bacteria</taxon>
        <taxon>Bacillati</taxon>
        <taxon>Actinomycetota</taxon>
        <taxon>Actinomycetes</taxon>
        <taxon>Kitasatosporales</taxon>
        <taxon>Streptomycetaceae</taxon>
        <taxon>Streptomyces</taxon>
    </lineage>
</organism>
<evidence type="ECO:0000256" key="1">
    <source>
        <dbReference type="SAM" id="MobiDB-lite"/>
    </source>
</evidence>
<evidence type="ECO:0000313" key="3">
    <source>
        <dbReference type="Proteomes" id="UP000325563"/>
    </source>
</evidence>
<evidence type="ECO:0000313" key="2">
    <source>
        <dbReference type="EMBL" id="QEV43933.1"/>
    </source>
</evidence>
<dbReference type="EMBL" id="CP023692">
    <property type="protein sequence ID" value="QEV43933.1"/>
    <property type="molecule type" value="Genomic_DNA"/>
</dbReference>
<dbReference type="KEGG" id="svn:CP980_01565"/>
<accession>A0A5J6J1D4</accession>
<protein>
    <submittedName>
        <fullName evidence="2">Uncharacterized protein</fullName>
    </submittedName>
</protein>
<feature type="region of interest" description="Disordered" evidence="1">
    <location>
        <begin position="1"/>
        <end position="23"/>
    </location>
</feature>
<keyword evidence="3" id="KW-1185">Reference proteome</keyword>